<gene>
    <name evidence="3" type="ORF">EBB54_08700</name>
</gene>
<name>A0A3R8KWM8_9FIRM</name>
<keyword evidence="2" id="KW-0812">Transmembrane</keyword>
<evidence type="ECO:0000256" key="1">
    <source>
        <dbReference type="SAM" id="MobiDB-lite"/>
    </source>
</evidence>
<keyword evidence="2" id="KW-0472">Membrane</keyword>
<proteinExistence type="predicted"/>
<evidence type="ECO:0000313" key="4">
    <source>
        <dbReference type="Proteomes" id="UP000274920"/>
    </source>
</evidence>
<feature type="transmembrane region" description="Helical" evidence="2">
    <location>
        <begin position="40"/>
        <end position="61"/>
    </location>
</feature>
<reference evidence="3" key="1">
    <citation type="submission" date="2018-10" db="EMBL/GenBank/DDBJ databases">
        <title>Schaedlerella arabinophila gen. nov. sp. nov., isolated from the mouse intestinal tract and comparative analysis with the genome of the closely related altered Schaedler flora strain ASF502.</title>
        <authorList>
            <person name="Miyake S."/>
            <person name="Soh M."/>
            <person name="Seedorf H."/>
        </authorList>
    </citation>
    <scope>NUCLEOTIDE SEQUENCE [LARGE SCALE GENOMIC DNA]</scope>
    <source>
        <strain evidence="3">DSM 106076</strain>
    </source>
</reference>
<accession>A0A3R8KWM8</accession>
<dbReference type="Proteomes" id="UP000274920">
    <property type="component" value="Unassembled WGS sequence"/>
</dbReference>
<keyword evidence="4" id="KW-1185">Reference proteome</keyword>
<evidence type="ECO:0000256" key="2">
    <source>
        <dbReference type="SAM" id="Phobius"/>
    </source>
</evidence>
<feature type="transmembrane region" description="Helical" evidence="2">
    <location>
        <begin position="7"/>
        <end position="28"/>
    </location>
</feature>
<keyword evidence="2" id="KW-1133">Transmembrane helix</keyword>
<comment type="caution">
    <text evidence="3">The sequence shown here is derived from an EMBL/GenBank/DDBJ whole genome shotgun (WGS) entry which is preliminary data.</text>
</comment>
<dbReference type="EMBL" id="RHJS01000002">
    <property type="protein sequence ID" value="RRK31433.1"/>
    <property type="molecule type" value="Genomic_DNA"/>
</dbReference>
<evidence type="ECO:0000313" key="3">
    <source>
        <dbReference type="EMBL" id="RRK31433.1"/>
    </source>
</evidence>
<protein>
    <submittedName>
        <fullName evidence="3">Uncharacterized protein</fullName>
    </submittedName>
</protein>
<organism evidence="3 4">
    <name type="scientific">Schaedlerella arabinosiphila</name>
    <dbReference type="NCBI Taxonomy" id="2044587"/>
    <lineage>
        <taxon>Bacteria</taxon>
        <taxon>Bacillati</taxon>
        <taxon>Bacillota</taxon>
        <taxon>Clostridia</taxon>
        <taxon>Lachnospirales</taxon>
        <taxon>Lachnospiraceae</taxon>
        <taxon>Schaedlerella</taxon>
    </lineage>
</organism>
<feature type="region of interest" description="Disordered" evidence="1">
    <location>
        <begin position="104"/>
        <end position="143"/>
    </location>
</feature>
<dbReference type="AlphaFoldDB" id="A0A3R8KWM8"/>
<sequence length="143" mass="15806">MRRLGFIWKLLVGAYLIFVGVTLLNTILEVRPGNQEVMCGIAAVFILVGAGYLIGLLAGVVRRTMENRERTDSLEMDPPYSAMPARDQSLFRTAPMILLDEDDQSSDIQEGSIPKPEQDQKASVSPATVRLQTVGPDTTVWKK</sequence>